<keyword evidence="5" id="KW-0653">Protein transport</keyword>
<gene>
    <name evidence="10" type="ORF">CALCODRAFT_465190</name>
</gene>
<protein>
    <submittedName>
        <fullName evidence="10">ARM repeat-containing protein</fullName>
    </submittedName>
</protein>
<dbReference type="Proteomes" id="UP000076842">
    <property type="component" value="Unassembled WGS sequence"/>
</dbReference>
<dbReference type="GO" id="GO:0031267">
    <property type="term" value="F:small GTPase binding"/>
    <property type="evidence" value="ECO:0007669"/>
    <property type="project" value="InterPro"/>
</dbReference>
<dbReference type="OrthoDB" id="760868at2759"/>
<dbReference type="GO" id="GO:0005829">
    <property type="term" value="C:cytosol"/>
    <property type="evidence" value="ECO:0007669"/>
    <property type="project" value="TreeGrafter"/>
</dbReference>
<evidence type="ECO:0000256" key="2">
    <source>
        <dbReference type="ARBA" id="ARBA00004496"/>
    </source>
</evidence>
<name>A0A165IIG2_9BASI</name>
<dbReference type="GO" id="GO:0005635">
    <property type="term" value="C:nuclear envelope"/>
    <property type="evidence" value="ECO:0007669"/>
    <property type="project" value="TreeGrafter"/>
</dbReference>
<evidence type="ECO:0000313" key="10">
    <source>
        <dbReference type="EMBL" id="KZT60613.1"/>
    </source>
</evidence>
<reference evidence="10 11" key="1">
    <citation type="journal article" date="2016" name="Mol. Biol. Evol.">
        <title>Comparative Genomics of Early-Diverging Mushroom-Forming Fungi Provides Insights into the Origins of Lignocellulose Decay Capabilities.</title>
        <authorList>
            <person name="Nagy L.G."/>
            <person name="Riley R."/>
            <person name="Tritt A."/>
            <person name="Adam C."/>
            <person name="Daum C."/>
            <person name="Floudas D."/>
            <person name="Sun H."/>
            <person name="Yadav J.S."/>
            <person name="Pangilinan J."/>
            <person name="Larsson K.H."/>
            <person name="Matsuura K."/>
            <person name="Barry K."/>
            <person name="Labutti K."/>
            <person name="Kuo R."/>
            <person name="Ohm R.A."/>
            <person name="Bhattacharya S.S."/>
            <person name="Shirouzu T."/>
            <person name="Yoshinaga Y."/>
            <person name="Martin F.M."/>
            <person name="Grigoriev I.V."/>
            <person name="Hibbett D.S."/>
        </authorList>
    </citation>
    <scope>NUCLEOTIDE SEQUENCE [LARGE SCALE GENOMIC DNA]</scope>
    <source>
        <strain evidence="10 11">HHB12733</strain>
    </source>
</reference>
<dbReference type="PANTHER" id="PTHR10997:SF18">
    <property type="entry name" value="D-IMPORTIN 7_RANBP7"/>
    <property type="match status" value="1"/>
</dbReference>
<dbReference type="AlphaFoldDB" id="A0A165IIG2"/>
<keyword evidence="6" id="KW-0539">Nucleus</keyword>
<keyword evidence="11" id="KW-1185">Reference proteome</keyword>
<accession>A0A165IIG2</accession>
<feature type="domain" description="Importin N-terminal" evidence="9">
    <location>
        <begin position="24"/>
        <end position="94"/>
    </location>
</feature>
<dbReference type="STRING" id="1353952.A0A165IIG2"/>
<dbReference type="FunCoup" id="A0A165IIG2">
    <property type="interactions" value="745"/>
</dbReference>
<evidence type="ECO:0000256" key="5">
    <source>
        <dbReference type="ARBA" id="ARBA00022927"/>
    </source>
</evidence>
<comment type="subcellular location">
    <subcellularLocation>
        <location evidence="2">Cytoplasm</location>
    </subcellularLocation>
    <subcellularLocation>
        <location evidence="1">Nucleus</location>
    </subcellularLocation>
</comment>
<keyword evidence="3" id="KW-0813">Transport</keyword>
<keyword evidence="7" id="KW-0175">Coiled coil</keyword>
<dbReference type="PANTHER" id="PTHR10997">
    <property type="entry name" value="IMPORTIN-7, 8, 11"/>
    <property type="match status" value="1"/>
</dbReference>
<dbReference type="SUPFAM" id="SSF48371">
    <property type="entry name" value="ARM repeat"/>
    <property type="match status" value="1"/>
</dbReference>
<feature type="region of interest" description="Disordered" evidence="8">
    <location>
        <begin position="904"/>
        <end position="938"/>
    </location>
</feature>
<evidence type="ECO:0000313" key="11">
    <source>
        <dbReference type="Proteomes" id="UP000076842"/>
    </source>
</evidence>
<feature type="coiled-coil region" evidence="7">
    <location>
        <begin position="942"/>
        <end position="969"/>
    </location>
</feature>
<evidence type="ECO:0000256" key="4">
    <source>
        <dbReference type="ARBA" id="ARBA00022490"/>
    </source>
</evidence>
<sequence>MDASALANLFTATYSVDQNVRMAAEIEIRKVASFDAFIPAVIQIIGAAEVPNATRQATAVYLKNRFTSGLVQDSADSDKAIAALKPAILPLLGTSPSHSITSILQTTLGYLVKATWPEAWPELEGDVRGLLVSGGAKETFVGLVCLLEMLKAFRYGSSSHVANVTARLFPLLHPLASRSLTANPTHDEAEVLHLVVKCYWMSIQQDLAPCLQESDSIMPWGSLFLQIVSHQILLSAQGISPDNLDELAGTPYWKTKKWAFRVLNRLFAKYGNPSQLPTMHKKTYMPFATKFMASFAPEILRRYLSQVDLYITAQRSNNWEQGWMTDRCSCLILDFLSESIKPKSTWELLKPHATDLIRHFIFPMLCFTARKGELWESDPVTFVQESLGSFEDLGWPDPHAIAFILRLARSRAKTSYQPILTHISDILAQYPTSQGPEAKYGALTMIMALDDIFMNNPLSKAHVNNVLTQHVIPEISSPHATMRSIACEVITKFEENGISWADGQLLSTFQQIMAAMRDPELPVRVNASFAFSSMMEQPEVRPLIAPHVGEIIQALLKLSDELGLDTLSAALDNVVAYFADELKALALPIIVHLRESYTTLFGQIEDSRAQGEANNVDEITDKTMAAIGVLRTMGVIIDSQKDSPDLLEAIQQAVLPIILTTLQQDNVDMFDEIYTLTDSLLTQLNRISPYMWQVFEATYKAFEVLSVDYFEDMMPVLSFFIENGATVLTERPDYCSMIVHMYETIAFEDSAGAWDRRSVCMIVETFLMHTPGLLVQFIPRLVAATIRILMLDAKDTPQRTQKVNILFSLLLVYPIDTLDALEQAGKTSWAFEQMLHEVPKLERVHDLQLVIITLSRLMEQQPEQLPSTVIDAWPSLLRAVLHCFAALPAAENKRDEMAKQAVEQNNDEMGEGEEEGDADDAAMDDDEDEEVEGEWDEDDDVVDEETEYMNQLAEEAARLQANAAALMSGQPLSTLQAGEDDEDEDEEEDDVDWFYETAVDKVDPYVKFTTSLNTFQTVNPQAYVAATSAVGQDGQVALMEIRKLAMERSGT</sequence>
<feature type="compositionally biased region" description="Acidic residues" evidence="8">
    <location>
        <begin position="905"/>
        <end position="938"/>
    </location>
</feature>
<dbReference type="InterPro" id="IPR011989">
    <property type="entry name" value="ARM-like"/>
</dbReference>
<proteinExistence type="predicted"/>
<evidence type="ECO:0000256" key="6">
    <source>
        <dbReference type="ARBA" id="ARBA00023242"/>
    </source>
</evidence>
<dbReference type="InParanoid" id="A0A165IIG2"/>
<evidence type="ECO:0000256" key="7">
    <source>
        <dbReference type="SAM" id="Coils"/>
    </source>
</evidence>
<evidence type="ECO:0000259" key="9">
    <source>
        <dbReference type="PROSITE" id="PS50166"/>
    </source>
</evidence>
<keyword evidence="4" id="KW-0963">Cytoplasm</keyword>
<evidence type="ECO:0000256" key="1">
    <source>
        <dbReference type="ARBA" id="ARBA00004123"/>
    </source>
</evidence>
<dbReference type="PROSITE" id="PS50166">
    <property type="entry name" value="IMPORTIN_B_NT"/>
    <property type="match status" value="1"/>
</dbReference>
<evidence type="ECO:0000256" key="8">
    <source>
        <dbReference type="SAM" id="MobiDB-lite"/>
    </source>
</evidence>
<dbReference type="InterPro" id="IPR001494">
    <property type="entry name" value="Importin-beta_N"/>
</dbReference>
<dbReference type="EMBL" id="KV423929">
    <property type="protein sequence ID" value="KZT60613.1"/>
    <property type="molecule type" value="Genomic_DNA"/>
</dbReference>
<evidence type="ECO:0000256" key="3">
    <source>
        <dbReference type="ARBA" id="ARBA00022448"/>
    </source>
</evidence>
<dbReference type="InterPro" id="IPR016024">
    <property type="entry name" value="ARM-type_fold"/>
</dbReference>
<dbReference type="Gene3D" id="1.25.10.10">
    <property type="entry name" value="Leucine-rich Repeat Variant"/>
    <property type="match status" value="1"/>
</dbReference>
<dbReference type="GO" id="GO:0006606">
    <property type="term" value="P:protein import into nucleus"/>
    <property type="evidence" value="ECO:0007669"/>
    <property type="project" value="TreeGrafter"/>
</dbReference>
<organism evidence="10 11">
    <name type="scientific">Calocera cornea HHB12733</name>
    <dbReference type="NCBI Taxonomy" id="1353952"/>
    <lineage>
        <taxon>Eukaryota</taxon>
        <taxon>Fungi</taxon>
        <taxon>Dikarya</taxon>
        <taxon>Basidiomycota</taxon>
        <taxon>Agaricomycotina</taxon>
        <taxon>Dacrymycetes</taxon>
        <taxon>Dacrymycetales</taxon>
        <taxon>Dacrymycetaceae</taxon>
        <taxon>Calocera</taxon>
    </lineage>
</organism>